<dbReference type="InterPro" id="IPR036237">
    <property type="entry name" value="Xyl_isomerase-like_sf"/>
</dbReference>
<sequence>MANGLVHFGIAPINWNNDDMPELGANYTIEIILSEMSQAGYVGTEIGNKYPKDAIELKNILESNDLDLASSWHSTYFVSN</sequence>
<reference evidence="1" key="1">
    <citation type="submission" date="2018-05" db="EMBL/GenBank/DDBJ databases">
        <authorList>
            <person name="Lanie J.A."/>
            <person name="Ng W.-L."/>
            <person name="Kazmierczak K.M."/>
            <person name="Andrzejewski T.M."/>
            <person name="Davidsen T.M."/>
            <person name="Wayne K.J."/>
            <person name="Tettelin H."/>
            <person name="Glass J.I."/>
            <person name="Rusch D."/>
            <person name="Podicherti R."/>
            <person name="Tsui H.-C.T."/>
            <person name="Winkler M.E."/>
        </authorList>
    </citation>
    <scope>NUCLEOTIDE SEQUENCE</scope>
</reference>
<gene>
    <name evidence="1" type="ORF">METZ01_LOCUS397068</name>
</gene>
<protein>
    <recommendedName>
        <fullName evidence="2">Xylose isomerase-like TIM barrel domain-containing protein</fullName>
    </recommendedName>
</protein>
<evidence type="ECO:0000313" key="1">
    <source>
        <dbReference type="EMBL" id="SVD44214.1"/>
    </source>
</evidence>
<proteinExistence type="predicted"/>
<dbReference type="EMBL" id="UINC01150907">
    <property type="protein sequence ID" value="SVD44214.1"/>
    <property type="molecule type" value="Genomic_DNA"/>
</dbReference>
<accession>A0A382VCJ8</accession>
<organism evidence="1">
    <name type="scientific">marine metagenome</name>
    <dbReference type="NCBI Taxonomy" id="408172"/>
    <lineage>
        <taxon>unclassified sequences</taxon>
        <taxon>metagenomes</taxon>
        <taxon>ecological metagenomes</taxon>
    </lineage>
</organism>
<dbReference type="Gene3D" id="3.20.20.150">
    <property type="entry name" value="Divalent-metal-dependent TIM barrel enzymes"/>
    <property type="match status" value="1"/>
</dbReference>
<feature type="non-terminal residue" evidence="1">
    <location>
        <position position="80"/>
    </location>
</feature>
<evidence type="ECO:0008006" key="2">
    <source>
        <dbReference type="Google" id="ProtNLM"/>
    </source>
</evidence>
<dbReference type="SUPFAM" id="SSF51658">
    <property type="entry name" value="Xylose isomerase-like"/>
    <property type="match status" value="1"/>
</dbReference>
<name>A0A382VCJ8_9ZZZZ</name>
<dbReference type="AlphaFoldDB" id="A0A382VCJ8"/>